<dbReference type="EMBL" id="QKSB01000003">
    <property type="protein sequence ID" value="PZE17696.1"/>
    <property type="molecule type" value="Genomic_DNA"/>
</dbReference>
<feature type="transmembrane region" description="Helical" evidence="1">
    <location>
        <begin position="7"/>
        <end position="27"/>
    </location>
</feature>
<sequence length="326" mass="35749">MKISKEFKVGMLVVLGILLLYSGVNFLKGNSIFENDREFYALFDNSNGIAVSNEVQLSGLKIGAVKSIEHHPDNPLKILVTFSIVDDAIAIPAESKIGMISSDLLGTKALELVLNTQAVTNPTYIQSGDTMKSFVEMDIAEQINKELLPLKRKTEQLIGSVEGIIISINSFWDTSAAYTIDESLYEFREGISKFGNLANSLTVMINSEMAVIDRVLVNVDSISGNLAAKSTSIGKTIDNVETISSTLADTDIKAVVEDTRKTLLELNEVLAMVNRGEGTIGALLHTDSLHNELLETNQSIQNLLDDMEENPNKYVHFSVFGRKTKD</sequence>
<accession>A0A2W1NIE9</accession>
<dbReference type="PANTHER" id="PTHR33371">
    <property type="entry name" value="INTERMEMBRANE PHOSPHOLIPID TRANSPORT SYSTEM BINDING PROTEIN MLAD-RELATED"/>
    <property type="match status" value="1"/>
</dbReference>
<dbReference type="RefSeq" id="WP_111062656.1">
    <property type="nucleotide sequence ID" value="NZ_JBHUCU010000027.1"/>
</dbReference>
<dbReference type="InterPro" id="IPR003399">
    <property type="entry name" value="Mce/MlaD"/>
</dbReference>
<reference evidence="3 4" key="1">
    <citation type="submission" date="2018-06" db="EMBL/GenBank/DDBJ databases">
        <title>The draft genome sequence of Crocinitomix sp. SM1701.</title>
        <authorList>
            <person name="Zhang X."/>
        </authorList>
    </citation>
    <scope>NUCLEOTIDE SEQUENCE [LARGE SCALE GENOMIC DNA]</scope>
    <source>
        <strain evidence="3 4">SM1701</strain>
    </source>
</reference>
<dbReference type="PROSITE" id="PS50192">
    <property type="entry name" value="T_SNARE"/>
    <property type="match status" value="1"/>
</dbReference>
<dbReference type="InterPro" id="IPR000727">
    <property type="entry name" value="T_SNARE_dom"/>
</dbReference>
<evidence type="ECO:0000313" key="3">
    <source>
        <dbReference type="EMBL" id="PZE17696.1"/>
    </source>
</evidence>
<keyword evidence="1" id="KW-1133">Transmembrane helix</keyword>
<evidence type="ECO:0000256" key="1">
    <source>
        <dbReference type="SAM" id="Phobius"/>
    </source>
</evidence>
<feature type="domain" description="T-SNARE coiled-coil homology" evidence="2">
    <location>
        <begin position="174"/>
        <end position="236"/>
    </location>
</feature>
<protein>
    <recommendedName>
        <fullName evidence="2">t-SNARE coiled-coil homology domain-containing protein</fullName>
    </recommendedName>
</protein>
<proteinExistence type="predicted"/>
<organism evidence="3 4">
    <name type="scientific">Putridiphycobacter roseus</name>
    <dbReference type="NCBI Taxonomy" id="2219161"/>
    <lineage>
        <taxon>Bacteria</taxon>
        <taxon>Pseudomonadati</taxon>
        <taxon>Bacteroidota</taxon>
        <taxon>Flavobacteriia</taxon>
        <taxon>Flavobacteriales</taxon>
        <taxon>Crocinitomicaceae</taxon>
        <taxon>Putridiphycobacter</taxon>
    </lineage>
</organism>
<comment type="caution">
    <text evidence="3">The sequence shown here is derived from an EMBL/GenBank/DDBJ whole genome shotgun (WGS) entry which is preliminary data.</text>
</comment>
<dbReference type="OrthoDB" id="9769132at2"/>
<gene>
    <name evidence="3" type="ORF">DNU06_07655</name>
</gene>
<keyword evidence="1" id="KW-0472">Membrane</keyword>
<dbReference type="Proteomes" id="UP000249248">
    <property type="component" value="Unassembled WGS sequence"/>
</dbReference>
<dbReference type="PANTHER" id="PTHR33371:SF4">
    <property type="entry name" value="INTERMEMBRANE PHOSPHOLIPID TRANSPORT SYSTEM BINDING PROTEIN MLAD"/>
    <property type="match status" value="1"/>
</dbReference>
<dbReference type="AlphaFoldDB" id="A0A2W1NIE9"/>
<dbReference type="InterPro" id="IPR052336">
    <property type="entry name" value="MlaD_Phospholipid_Transporter"/>
</dbReference>
<name>A0A2W1NIE9_9FLAO</name>
<evidence type="ECO:0000313" key="4">
    <source>
        <dbReference type="Proteomes" id="UP000249248"/>
    </source>
</evidence>
<keyword evidence="1" id="KW-0812">Transmembrane</keyword>
<keyword evidence="4" id="KW-1185">Reference proteome</keyword>
<evidence type="ECO:0000259" key="2">
    <source>
        <dbReference type="PROSITE" id="PS50192"/>
    </source>
</evidence>
<dbReference type="Pfam" id="PF02470">
    <property type="entry name" value="MlaD"/>
    <property type="match status" value="1"/>
</dbReference>